<dbReference type="PANTHER" id="PTHR33371:SF4">
    <property type="entry name" value="INTERMEMBRANE PHOSPHOLIPID TRANSPORT SYSTEM BINDING PROTEIN MLAD"/>
    <property type="match status" value="1"/>
</dbReference>
<keyword evidence="1" id="KW-1133">Transmembrane helix</keyword>
<organism evidence="4 5">
    <name type="scientific">Actinomadura fulvescens</name>
    <dbReference type="NCBI Taxonomy" id="46160"/>
    <lineage>
        <taxon>Bacteria</taxon>
        <taxon>Bacillati</taxon>
        <taxon>Actinomycetota</taxon>
        <taxon>Actinomycetes</taxon>
        <taxon>Streptosporangiales</taxon>
        <taxon>Thermomonosporaceae</taxon>
        <taxon>Actinomadura</taxon>
    </lineage>
</organism>
<dbReference type="RefSeq" id="WP_344538999.1">
    <property type="nucleotide sequence ID" value="NZ_BAAATD010000002.1"/>
</dbReference>
<keyword evidence="1" id="KW-0812">Transmembrane</keyword>
<reference evidence="4 5" key="1">
    <citation type="journal article" date="2019" name="Int. J. Syst. Evol. Microbiol.">
        <title>The Global Catalogue of Microorganisms (GCM) 10K type strain sequencing project: providing services to taxonomists for standard genome sequencing and annotation.</title>
        <authorList>
            <consortium name="The Broad Institute Genomics Platform"/>
            <consortium name="The Broad Institute Genome Sequencing Center for Infectious Disease"/>
            <person name="Wu L."/>
            <person name="Ma J."/>
        </authorList>
    </citation>
    <scope>NUCLEOTIDE SEQUENCE [LARGE SCALE GENOMIC DNA]</scope>
    <source>
        <strain evidence="4 5">JCM 6833</strain>
    </source>
</reference>
<evidence type="ECO:0000256" key="1">
    <source>
        <dbReference type="SAM" id="Phobius"/>
    </source>
</evidence>
<dbReference type="EMBL" id="BAAATD010000002">
    <property type="protein sequence ID" value="GAA2583216.1"/>
    <property type="molecule type" value="Genomic_DNA"/>
</dbReference>
<comment type="caution">
    <text evidence="4">The sequence shown here is derived from an EMBL/GenBank/DDBJ whole genome shotgun (WGS) entry which is preliminary data.</text>
</comment>
<dbReference type="Pfam" id="PF11887">
    <property type="entry name" value="Mce4_CUP1"/>
    <property type="match status" value="1"/>
</dbReference>
<evidence type="ECO:0000313" key="4">
    <source>
        <dbReference type="EMBL" id="GAA2583216.1"/>
    </source>
</evidence>
<feature type="domain" description="Mammalian cell entry C-terminal" evidence="3">
    <location>
        <begin position="127"/>
        <end position="302"/>
    </location>
</feature>
<evidence type="ECO:0000313" key="5">
    <source>
        <dbReference type="Proteomes" id="UP001501509"/>
    </source>
</evidence>
<protein>
    <submittedName>
        <fullName evidence="4">MCE family protein</fullName>
    </submittedName>
</protein>
<proteinExistence type="predicted"/>
<feature type="domain" description="Mce/MlaD" evidence="2">
    <location>
        <begin position="49"/>
        <end position="121"/>
    </location>
</feature>
<accession>A0ABN3PH25</accession>
<keyword evidence="1" id="KW-0472">Membrane</keyword>
<dbReference type="InterPro" id="IPR003399">
    <property type="entry name" value="Mce/MlaD"/>
</dbReference>
<dbReference type="NCBIfam" id="TIGR00996">
    <property type="entry name" value="Mtu_fam_mce"/>
    <property type="match status" value="1"/>
</dbReference>
<keyword evidence="5" id="KW-1185">Reference proteome</keyword>
<dbReference type="Proteomes" id="UP001501509">
    <property type="component" value="Unassembled WGS sequence"/>
</dbReference>
<dbReference type="InterPro" id="IPR052336">
    <property type="entry name" value="MlaD_Phospholipid_Transporter"/>
</dbReference>
<name>A0ABN3PH25_9ACTN</name>
<feature type="transmembrane region" description="Helical" evidence="1">
    <location>
        <begin position="20"/>
        <end position="42"/>
    </location>
</feature>
<dbReference type="InterPro" id="IPR024516">
    <property type="entry name" value="Mce_C"/>
</dbReference>
<gene>
    <name evidence="4" type="ORF">GCM10010411_14840</name>
</gene>
<sequence>MQQTIILNDRRRTRYRRIRLVLLALIAATMAVVLGAVALAVLTGRPSTMVTAYFNQAVGVYVGSDVRVLGVKVGTIESVKPEPSRVKVTLKVDESVEIPANAGALVIAPSVVADRYIQLTPAYTGGPRLADGAVIPGERTGTPVEIDTLYGTVKKLAADLGPNGLNKNGALSNALRTGARNFEGNGEATGKTIEQLGKAAKTLNGSDKDLFATIGNLQKFTSMLRVNDSQVRLAEQQLADVTGFLAADRENLAAALRQLADALGKVKTFIQDNRALIKSNVDKLASITQVLVDQRRSLAEALDVQPLNVANVLNAYDPARRTLMGRGNLNELSMGNGNAPPLPFPAVNGGGG</sequence>
<dbReference type="PANTHER" id="PTHR33371">
    <property type="entry name" value="INTERMEMBRANE PHOSPHOLIPID TRANSPORT SYSTEM BINDING PROTEIN MLAD-RELATED"/>
    <property type="match status" value="1"/>
</dbReference>
<evidence type="ECO:0000259" key="2">
    <source>
        <dbReference type="Pfam" id="PF02470"/>
    </source>
</evidence>
<dbReference type="Pfam" id="PF02470">
    <property type="entry name" value="MlaD"/>
    <property type="match status" value="1"/>
</dbReference>
<dbReference type="InterPro" id="IPR005693">
    <property type="entry name" value="Mce"/>
</dbReference>
<evidence type="ECO:0000259" key="3">
    <source>
        <dbReference type="Pfam" id="PF11887"/>
    </source>
</evidence>